<dbReference type="Proteomes" id="UP000674179">
    <property type="component" value="Chromosome 14"/>
</dbReference>
<dbReference type="RefSeq" id="XP_067694537.1">
    <property type="nucleotide sequence ID" value="XM_067836460.1"/>
</dbReference>
<comment type="caution">
    <text evidence="4">The sequence shown here is derived from an EMBL/GenBank/DDBJ whole genome shotgun (WGS) entry which is preliminary data.</text>
</comment>
<keyword evidence="5" id="KW-1185">Reference proteome</keyword>
<dbReference type="Pfam" id="PF00071">
    <property type="entry name" value="Ras"/>
    <property type="match status" value="1"/>
</dbReference>
<dbReference type="InterPro" id="IPR050227">
    <property type="entry name" value="Rab"/>
</dbReference>
<name>A0A836HBM6_LEIEN</name>
<dbReference type="GO" id="GO:0003924">
    <property type="term" value="F:GTPase activity"/>
    <property type="evidence" value="ECO:0007669"/>
    <property type="project" value="InterPro"/>
</dbReference>
<dbReference type="InterPro" id="IPR027417">
    <property type="entry name" value="P-loop_NTPase"/>
</dbReference>
<protein>
    <recommendedName>
        <fullName evidence="6">Guanine nucleotide-binding protein-like protein</fullName>
    </recommendedName>
</protein>
<evidence type="ECO:0000256" key="3">
    <source>
        <dbReference type="SAM" id="MobiDB-lite"/>
    </source>
</evidence>
<dbReference type="GeneID" id="94171970"/>
<reference evidence="4 5" key="1">
    <citation type="submission" date="2021-02" db="EMBL/GenBank/DDBJ databases">
        <title>Leishmania (Mundinia) enrietti genome sequencing and assembly.</title>
        <authorList>
            <person name="Almutairi H."/>
            <person name="Gatherer D."/>
        </authorList>
    </citation>
    <scope>NUCLEOTIDE SEQUENCE [LARGE SCALE GENOMIC DNA]</scope>
    <source>
        <strain evidence="4">CUR178</strain>
    </source>
</reference>
<dbReference type="SMART" id="SM00175">
    <property type="entry name" value="RAB"/>
    <property type="match status" value="1"/>
</dbReference>
<dbReference type="FunFam" id="3.40.50.300:FF:002139">
    <property type="entry name" value="GTP-binding protein YPT10"/>
    <property type="match status" value="1"/>
</dbReference>
<dbReference type="PRINTS" id="PR00449">
    <property type="entry name" value="RASTRNSFRMNG"/>
</dbReference>
<proteinExistence type="predicted"/>
<dbReference type="KEGG" id="lenr:94171970"/>
<dbReference type="CDD" id="cd00154">
    <property type="entry name" value="Rab"/>
    <property type="match status" value="1"/>
</dbReference>
<dbReference type="PROSITE" id="PS51421">
    <property type="entry name" value="RAS"/>
    <property type="match status" value="1"/>
</dbReference>
<dbReference type="NCBIfam" id="TIGR00231">
    <property type="entry name" value="small_GTP"/>
    <property type="match status" value="1"/>
</dbReference>
<dbReference type="Gene3D" id="3.40.50.300">
    <property type="entry name" value="P-loop containing nucleotide triphosphate hydrolases"/>
    <property type="match status" value="1"/>
</dbReference>
<keyword evidence="2" id="KW-0342">GTP-binding</keyword>
<dbReference type="OrthoDB" id="251992at2759"/>
<evidence type="ECO:0008006" key="6">
    <source>
        <dbReference type="Google" id="ProtNLM"/>
    </source>
</evidence>
<dbReference type="SUPFAM" id="SSF52540">
    <property type="entry name" value="P-loop containing nucleoside triphosphate hydrolases"/>
    <property type="match status" value="1"/>
</dbReference>
<evidence type="ECO:0000256" key="1">
    <source>
        <dbReference type="ARBA" id="ARBA00022741"/>
    </source>
</evidence>
<dbReference type="PANTHER" id="PTHR47977">
    <property type="entry name" value="RAS-RELATED PROTEIN RAB"/>
    <property type="match status" value="1"/>
</dbReference>
<gene>
    <name evidence="4" type="ORF">CUR178_04760</name>
</gene>
<dbReference type="PROSITE" id="PS51419">
    <property type="entry name" value="RAB"/>
    <property type="match status" value="1"/>
</dbReference>
<evidence type="ECO:0000313" key="5">
    <source>
        <dbReference type="Proteomes" id="UP000674179"/>
    </source>
</evidence>
<feature type="compositionally biased region" description="Low complexity" evidence="3">
    <location>
        <begin position="69"/>
        <end position="87"/>
    </location>
</feature>
<keyword evidence="1" id="KW-0547">Nucleotide-binding</keyword>
<evidence type="ECO:0000313" key="4">
    <source>
        <dbReference type="EMBL" id="KAG5483182.1"/>
    </source>
</evidence>
<dbReference type="EMBL" id="JAFHKP010000014">
    <property type="protein sequence ID" value="KAG5483182.1"/>
    <property type="molecule type" value="Genomic_DNA"/>
</dbReference>
<accession>A0A836HBM6</accession>
<evidence type="ECO:0000256" key="2">
    <source>
        <dbReference type="ARBA" id="ARBA00023134"/>
    </source>
</evidence>
<dbReference type="InterPro" id="IPR005225">
    <property type="entry name" value="Small_GTP-bd"/>
</dbReference>
<dbReference type="SMART" id="SM00174">
    <property type="entry name" value="RHO"/>
    <property type="match status" value="1"/>
</dbReference>
<dbReference type="GO" id="GO:0005525">
    <property type="term" value="F:GTP binding"/>
    <property type="evidence" value="ECO:0007669"/>
    <property type="project" value="UniProtKB-KW"/>
</dbReference>
<feature type="region of interest" description="Disordered" evidence="3">
    <location>
        <begin position="69"/>
        <end position="88"/>
    </location>
</feature>
<sequence length="433" mass="44780">MLERTDSCGSQDTMGKQDAAHVVDHLREIKGLAAVHLTSTTDVSSSSLATTSHAAASLIMSVVDPSPSSSSHAAAPSARTYAASPRPLSTSISSDTCTSAGGALLVPAAVGQHSGYLRTYKVLIVGEAGVGKSNLMQRYCYNKYDPTLPSTIGVEFCSREVKIPFGPVGVTETVVLQLWDTAGQECNAGVISNAFYRNAVGAIIVYDVTRRESLLNVPRWAARVTELARDDCVCIVVGAKLDLLDADTATASSTITSGSLEALQQEADRISHAMGMRNFMTSALSGKGVIEAFAHLVLAVDAVQAAPLHKSGTLCGTYLASHSGHAGGDPVQNSRMQMAAASVSASLMDGTGAADGLHCRLSIDEDVASLSRSSVASTQVMSEHTGASHAVSWGTPQQPRVAKKTLDLRGFGPTLAEPGASAVSPSCSGARGC</sequence>
<dbReference type="SMART" id="SM00173">
    <property type="entry name" value="RAS"/>
    <property type="match status" value="1"/>
</dbReference>
<dbReference type="InterPro" id="IPR001806">
    <property type="entry name" value="Small_GTPase"/>
</dbReference>
<organism evidence="4 5">
    <name type="scientific">Leishmania enriettii</name>
    <dbReference type="NCBI Taxonomy" id="5663"/>
    <lineage>
        <taxon>Eukaryota</taxon>
        <taxon>Discoba</taxon>
        <taxon>Euglenozoa</taxon>
        <taxon>Kinetoplastea</taxon>
        <taxon>Metakinetoplastina</taxon>
        <taxon>Trypanosomatida</taxon>
        <taxon>Trypanosomatidae</taxon>
        <taxon>Leishmaniinae</taxon>
        <taxon>Leishmania</taxon>
    </lineage>
</organism>
<dbReference type="AlphaFoldDB" id="A0A836HBM6"/>